<feature type="compositionally biased region" description="Basic and acidic residues" evidence="1">
    <location>
        <begin position="27"/>
        <end position="44"/>
    </location>
</feature>
<evidence type="ECO:0000313" key="2">
    <source>
        <dbReference type="EMBL" id="EGP89125.1"/>
    </source>
</evidence>
<accession>F9X822</accession>
<dbReference type="RefSeq" id="XP_003854149.1">
    <property type="nucleotide sequence ID" value="XM_003854101.1"/>
</dbReference>
<dbReference type="Proteomes" id="UP000008062">
    <property type="component" value="Chromosome 3"/>
</dbReference>
<dbReference type="EMBL" id="CM001198">
    <property type="protein sequence ID" value="EGP89125.1"/>
    <property type="molecule type" value="Genomic_DNA"/>
</dbReference>
<dbReference type="HOGENOM" id="CLU_1866730_0_0_1"/>
<reference evidence="2 3" key="1">
    <citation type="journal article" date="2011" name="PLoS Genet.">
        <title>Finished genome of the fungal wheat pathogen Mycosphaerella graminicola reveals dispensome structure, chromosome plasticity, and stealth pathogenesis.</title>
        <authorList>
            <person name="Goodwin S.B."/>
            <person name="Ben M'barek S."/>
            <person name="Dhillon B."/>
            <person name="Wittenberg A.H.J."/>
            <person name="Crane C.F."/>
            <person name="Hane J.K."/>
            <person name="Foster A.J."/>
            <person name="Van der Lee T.A.J."/>
            <person name="Grimwood J."/>
            <person name="Aerts A."/>
            <person name="Antoniw J."/>
            <person name="Bailey A."/>
            <person name="Bluhm B."/>
            <person name="Bowler J."/>
            <person name="Bristow J."/>
            <person name="van der Burgt A."/>
            <person name="Canto-Canche B."/>
            <person name="Churchill A.C.L."/>
            <person name="Conde-Ferraez L."/>
            <person name="Cools H.J."/>
            <person name="Coutinho P.M."/>
            <person name="Csukai M."/>
            <person name="Dehal P."/>
            <person name="De Wit P."/>
            <person name="Donzelli B."/>
            <person name="van de Geest H.C."/>
            <person name="van Ham R.C.H.J."/>
            <person name="Hammond-Kosack K.E."/>
            <person name="Henrissat B."/>
            <person name="Kilian A."/>
            <person name="Kobayashi A.K."/>
            <person name="Koopmann E."/>
            <person name="Kourmpetis Y."/>
            <person name="Kuzniar A."/>
            <person name="Lindquist E."/>
            <person name="Lombard V."/>
            <person name="Maliepaard C."/>
            <person name="Martins N."/>
            <person name="Mehrabi R."/>
            <person name="Nap J.P.H."/>
            <person name="Ponomarenko A."/>
            <person name="Rudd J.J."/>
            <person name="Salamov A."/>
            <person name="Schmutz J."/>
            <person name="Schouten H.J."/>
            <person name="Shapiro H."/>
            <person name="Stergiopoulos I."/>
            <person name="Torriani S.F.F."/>
            <person name="Tu H."/>
            <person name="de Vries R.P."/>
            <person name="Waalwijk C."/>
            <person name="Ware S.B."/>
            <person name="Wiebenga A."/>
            <person name="Zwiers L.-H."/>
            <person name="Oliver R.P."/>
            <person name="Grigoriev I.V."/>
            <person name="Kema G.H.J."/>
        </authorList>
    </citation>
    <scope>NUCLEOTIDE SEQUENCE [LARGE SCALE GENOMIC DNA]</scope>
    <source>
        <strain evidence="3">CBS 115943 / IPO323</strain>
    </source>
</reference>
<protein>
    <submittedName>
        <fullName evidence="2">Uncharacterized protein</fullName>
    </submittedName>
</protein>
<feature type="compositionally biased region" description="Basic and acidic residues" evidence="1">
    <location>
        <begin position="52"/>
        <end position="61"/>
    </location>
</feature>
<keyword evidence="3" id="KW-1185">Reference proteome</keyword>
<organism evidence="2 3">
    <name type="scientific">Zymoseptoria tritici (strain CBS 115943 / IPO323)</name>
    <name type="common">Speckled leaf blotch fungus</name>
    <name type="synonym">Septoria tritici</name>
    <dbReference type="NCBI Taxonomy" id="336722"/>
    <lineage>
        <taxon>Eukaryota</taxon>
        <taxon>Fungi</taxon>
        <taxon>Dikarya</taxon>
        <taxon>Ascomycota</taxon>
        <taxon>Pezizomycotina</taxon>
        <taxon>Dothideomycetes</taxon>
        <taxon>Dothideomycetidae</taxon>
        <taxon>Mycosphaerellales</taxon>
        <taxon>Mycosphaerellaceae</taxon>
        <taxon>Zymoseptoria</taxon>
    </lineage>
</organism>
<gene>
    <name evidence="2" type="ORF">MYCGRDRAFT_92211</name>
</gene>
<feature type="region of interest" description="Disordered" evidence="1">
    <location>
        <begin position="1"/>
        <end position="67"/>
    </location>
</feature>
<feature type="compositionally biased region" description="Basic and acidic residues" evidence="1">
    <location>
        <begin position="1"/>
        <end position="11"/>
    </location>
</feature>
<dbReference type="AlphaFoldDB" id="F9X822"/>
<dbReference type="InParanoid" id="F9X822"/>
<evidence type="ECO:0000256" key="1">
    <source>
        <dbReference type="SAM" id="MobiDB-lite"/>
    </source>
</evidence>
<dbReference type="GeneID" id="13404489"/>
<sequence length="137" mass="15387">MQRPDTSDPEHYGLGSREFSSIGAKMQRPDTSDPEHSGLGRREFSSIGAKMQRPDTSDPEHYGLGSRSYSLPYDPCCTAQQKRQTIKTMSSRDTRRSKPRCFKIWFAKTLGVAVILRVKSLVFYARNIARLGAEATA</sequence>
<proteinExistence type="predicted"/>
<dbReference type="KEGG" id="ztr:MYCGRDRAFT_92211"/>
<evidence type="ECO:0000313" key="3">
    <source>
        <dbReference type="Proteomes" id="UP000008062"/>
    </source>
</evidence>
<name>F9X822_ZYMTI</name>